<proteinExistence type="predicted"/>
<gene>
    <name evidence="2" type="ORF">U0070_008936</name>
</gene>
<organism evidence="2 3">
    <name type="scientific">Myodes glareolus</name>
    <name type="common">Bank vole</name>
    <name type="synonym">Clethrionomys glareolus</name>
    <dbReference type="NCBI Taxonomy" id="447135"/>
    <lineage>
        <taxon>Eukaryota</taxon>
        <taxon>Metazoa</taxon>
        <taxon>Chordata</taxon>
        <taxon>Craniata</taxon>
        <taxon>Vertebrata</taxon>
        <taxon>Euteleostomi</taxon>
        <taxon>Mammalia</taxon>
        <taxon>Eutheria</taxon>
        <taxon>Euarchontoglires</taxon>
        <taxon>Glires</taxon>
        <taxon>Rodentia</taxon>
        <taxon>Myomorpha</taxon>
        <taxon>Muroidea</taxon>
        <taxon>Cricetidae</taxon>
        <taxon>Arvicolinae</taxon>
        <taxon>Myodes</taxon>
    </lineage>
</organism>
<comment type="caution">
    <text evidence="2">The sequence shown here is derived from an EMBL/GenBank/DDBJ whole genome shotgun (WGS) entry which is preliminary data.</text>
</comment>
<evidence type="ECO:0000313" key="2">
    <source>
        <dbReference type="EMBL" id="KAK7828427.1"/>
    </source>
</evidence>
<feature type="region of interest" description="Disordered" evidence="1">
    <location>
        <begin position="1"/>
        <end position="24"/>
    </location>
</feature>
<accession>A0AAW0JNV0</accession>
<dbReference type="EMBL" id="JBBHLL010000026">
    <property type="protein sequence ID" value="KAK7828427.1"/>
    <property type="molecule type" value="Genomic_DNA"/>
</dbReference>
<protein>
    <submittedName>
        <fullName evidence="2">Uncharacterized protein</fullName>
    </submittedName>
</protein>
<keyword evidence="3" id="KW-1185">Reference proteome</keyword>
<feature type="compositionally biased region" description="Basic and acidic residues" evidence="1">
    <location>
        <begin position="12"/>
        <end position="24"/>
    </location>
</feature>
<dbReference type="AlphaFoldDB" id="A0AAW0JNV0"/>
<sequence length="53" mass="6155">MEGLEVTPYLKTQEENATEREANRWEVTTLQPSMEPRAGCPEAHPWNLQLLMQ</sequence>
<name>A0AAW0JNV0_MYOGA</name>
<dbReference type="Proteomes" id="UP001488838">
    <property type="component" value="Unassembled WGS sequence"/>
</dbReference>
<evidence type="ECO:0000256" key="1">
    <source>
        <dbReference type="SAM" id="MobiDB-lite"/>
    </source>
</evidence>
<evidence type="ECO:0000313" key="3">
    <source>
        <dbReference type="Proteomes" id="UP001488838"/>
    </source>
</evidence>
<feature type="region of interest" description="Disordered" evidence="1">
    <location>
        <begin position="34"/>
        <end position="53"/>
    </location>
</feature>
<reference evidence="2 3" key="1">
    <citation type="journal article" date="2023" name="bioRxiv">
        <title>Conserved and derived expression patterns and positive selection on dental genes reveal complex evolutionary context of ever-growing rodent molars.</title>
        <authorList>
            <person name="Calamari Z.T."/>
            <person name="Song A."/>
            <person name="Cohen E."/>
            <person name="Akter M."/>
            <person name="Roy R.D."/>
            <person name="Hallikas O."/>
            <person name="Christensen M.M."/>
            <person name="Li P."/>
            <person name="Marangoni P."/>
            <person name="Jernvall J."/>
            <person name="Klein O.D."/>
        </authorList>
    </citation>
    <scope>NUCLEOTIDE SEQUENCE [LARGE SCALE GENOMIC DNA]</scope>
    <source>
        <strain evidence="2">V071</strain>
    </source>
</reference>